<accession>A0A6M1LH82</accession>
<reference evidence="1 2" key="1">
    <citation type="submission" date="2020-02" db="EMBL/GenBank/DDBJ databases">
        <authorList>
            <person name="Kim H.M."/>
            <person name="Jeon C.O."/>
        </authorList>
    </citation>
    <scope>NUCLEOTIDE SEQUENCE [LARGE SCALE GENOMIC DNA]</scope>
    <source>
        <strain evidence="1 2">PeD5</strain>
    </source>
</reference>
<name>A0A6M1LH82_9PROT</name>
<evidence type="ECO:0000313" key="2">
    <source>
        <dbReference type="Proteomes" id="UP000475385"/>
    </source>
</evidence>
<dbReference type="EMBL" id="JAAIKB010000002">
    <property type="protein sequence ID" value="NGM19591.1"/>
    <property type="molecule type" value="Genomic_DNA"/>
</dbReference>
<protein>
    <submittedName>
        <fullName evidence="1">Uncharacterized protein</fullName>
    </submittedName>
</protein>
<organism evidence="1 2">
    <name type="scientific">Falsiroseomonas algicola</name>
    <dbReference type="NCBI Taxonomy" id="2716930"/>
    <lineage>
        <taxon>Bacteria</taxon>
        <taxon>Pseudomonadati</taxon>
        <taxon>Pseudomonadota</taxon>
        <taxon>Alphaproteobacteria</taxon>
        <taxon>Acetobacterales</taxon>
        <taxon>Roseomonadaceae</taxon>
        <taxon>Falsiroseomonas</taxon>
    </lineage>
</organism>
<dbReference type="RefSeq" id="WP_164693485.1">
    <property type="nucleotide sequence ID" value="NZ_JAAIKB010000002.1"/>
</dbReference>
<gene>
    <name evidence="1" type="ORF">G3576_06170</name>
</gene>
<sequence>MLLGPAILTGRKWQEATARMEYGTRSIRSAGQGSGSVEVTLPPAFRGLAGLPCRVALRDGLRPELVLQPDLAAARAAFGRLWALLAEAMGIEASVPLPLAECALTLWPAAEAGVGVPRLAWADGIAIAGAAPHPASAVARSVAALAALAARRRGVAPMLVEDFGAAAGHALAGVTLHPARQAACDIAAALLAGSGFEPDAALALAAEDAGSAAFRAAALPRLQRLLDQHLEWTDDPARHAAMVAAWRRGVALELSGA</sequence>
<comment type="caution">
    <text evidence="1">The sequence shown here is derived from an EMBL/GenBank/DDBJ whole genome shotgun (WGS) entry which is preliminary data.</text>
</comment>
<keyword evidence="2" id="KW-1185">Reference proteome</keyword>
<evidence type="ECO:0000313" key="1">
    <source>
        <dbReference type="EMBL" id="NGM19591.1"/>
    </source>
</evidence>
<proteinExistence type="predicted"/>
<reference evidence="1 2" key="2">
    <citation type="submission" date="2020-03" db="EMBL/GenBank/DDBJ databases">
        <title>Roseomonas stagni sp. nov., isolated from pond water in Japan.</title>
        <authorList>
            <person name="Furuhata K."/>
            <person name="Miyamoto H."/>
            <person name="Goto K."/>
        </authorList>
    </citation>
    <scope>NUCLEOTIDE SEQUENCE [LARGE SCALE GENOMIC DNA]</scope>
    <source>
        <strain evidence="1 2">PeD5</strain>
    </source>
</reference>
<dbReference type="Proteomes" id="UP000475385">
    <property type="component" value="Unassembled WGS sequence"/>
</dbReference>
<dbReference type="AlphaFoldDB" id="A0A6M1LH82"/>